<keyword evidence="3" id="KW-1185">Reference proteome</keyword>
<accession>A0A8T1P0J1</accession>
<evidence type="ECO:0000313" key="2">
    <source>
        <dbReference type="EMBL" id="KAG6636205.1"/>
    </source>
</evidence>
<name>A0A8T1P0J1_CARIL</name>
<proteinExistence type="predicted"/>
<dbReference type="EMBL" id="CM031819">
    <property type="protein sequence ID" value="KAG6636205.1"/>
    <property type="molecule type" value="Genomic_DNA"/>
</dbReference>
<gene>
    <name evidence="2" type="ORF">CIPAW_11G095200</name>
</gene>
<comment type="caution">
    <text evidence="2">The sequence shown here is derived from an EMBL/GenBank/DDBJ whole genome shotgun (WGS) entry which is preliminary data.</text>
</comment>
<dbReference type="AlphaFoldDB" id="A0A8T1P0J1"/>
<sequence>MNGLGLLASCAAMFMFLQMFPEAVRPLNFTFSNVLIVCSRISALEEGMPIRGVAINVGFGDDLLVSSYVIDIGITQVFLYSNTNIYQFS</sequence>
<protein>
    <submittedName>
        <fullName evidence="2">Uncharacterized protein</fullName>
    </submittedName>
</protein>
<organism evidence="2 3">
    <name type="scientific">Carya illinoinensis</name>
    <name type="common">Pecan</name>
    <dbReference type="NCBI Taxonomy" id="32201"/>
    <lineage>
        <taxon>Eukaryota</taxon>
        <taxon>Viridiplantae</taxon>
        <taxon>Streptophyta</taxon>
        <taxon>Embryophyta</taxon>
        <taxon>Tracheophyta</taxon>
        <taxon>Spermatophyta</taxon>
        <taxon>Magnoliopsida</taxon>
        <taxon>eudicotyledons</taxon>
        <taxon>Gunneridae</taxon>
        <taxon>Pentapetalae</taxon>
        <taxon>rosids</taxon>
        <taxon>fabids</taxon>
        <taxon>Fagales</taxon>
        <taxon>Juglandaceae</taxon>
        <taxon>Carya</taxon>
    </lineage>
</organism>
<feature type="signal peptide" evidence="1">
    <location>
        <begin position="1"/>
        <end position="26"/>
    </location>
</feature>
<feature type="chain" id="PRO_5035737339" evidence="1">
    <location>
        <begin position="27"/>
        <end position="89"/>
    </location>
</feature>
<evidence type="ECO:0000256" key="1">
    <source>
        <dbReference type="SAM" id="SignalP"/>
    </source>
</evidence>
<evidence type="ECO:0000313" key="3">
    <source>
        <dbReference type="Proteomes" id="UP000811609"/>
    </source>
</evidence>
<reference evidence="2" key="1">
    <citation type="submission" date="2020-12" db="EMBL/GenBank/DDBJ databases">
        <title>WGS assembly of Carya illinoinensis cv. Pawnee.</title>
        <authorList>
            <person name="Platts A."/>
            <person name="Shu S."/>
            <person name="Wright S."/>
            <person name="Barry K."/>
            <person name="Edger P."/>
            <person name="Pires J.C."/>
            <person name="Schmutz J."/>
        </authorList>
    </citation>
    <scope>NUCLEOTIDE SEQUENCE</scope>
    <source>
        <tissue evidence="2">Leaf</tissue>
    </source>
</reference>
<dbReference type="Proteomes" id="UP000811609">
    <property type="component" value="Chromosome 11"/>
</dbReference>
<keyword evidence="1" id="KW-0732">Signal</keyword>